<organism evidence="2 3">
    <name type="scientific">Glarea lozoyensis (strain ATCC 74030 / MF5533)</name>
    <dbReference type="NCBI Taxonomy" id="1104152"/>
    <lineage>
        <taxon>Eukaryota</taxon>
        <taxon>Fungi</taxon>
        <taxon>Dikarya</taxon>
        <taxon>Ascomycota</taxon>
        <taxon>Pezizomycotina</taxon>
        <taxon>Leotiomycetes</taxon>
        <taxon>Helotiales</taxon>
        <taxon>Helotiaceae</taxon>
        <taxon>Glarea</taxon>
    </lineage>
</organism>
<dbReference type="EMBL" id="AGUE01000094">
    <property type="protein sequence ID" value="EHL00158.1"/>
    <property type="molecule type" value="Genomic_DNA"/>
</dbReference>
<name>H0EMS9_GLAL7</name>
<comment type="caution">
    <text evidence="2">The sequence shown here is derived from an EMBL/GenBank/DDBJ whole genome shotgun (WGS) entry which is preliminary data.</text>
</comment>
<dbReference type="OrthoDB" id="3643156at2759"/>
<evidence type="ECO:0000256" key="1">
    <source>
        <dbReference type="SAM" id="Phobius"/>
    </source>
</evidence>
<reference evidence="2 3" key="1">
    <citation type="journal article" date="2012" name="Eukaryot. Cell">
        <title>Genome sequence of the fungus Glarea lozoyensis: the first genome sequence of a species from the Helotiaceae family.</title>
        <authorList>
            <person name="Youssar L."/>
            <person name="Gruening B.A."/>
            <person name="Erxleben A."/>
            <person name="Guenther S."/>
            <person name="Huettel W."/>
        </authorList>
    </citation>
    <scope>NUCLEOTIDE SEQUENCE [LARGE SCALE GENOMIC DNA]</scope>
    <source>
        <strain evidence="3">ATCC 74030 / MF5533</strain>
    </source>
</reference>
<proteinExistence type="predicted"/>
<evidence type="ECO:0000313" key="3">
    <source>
        <dbReference type="Proteomes" id="UP000005446"/>
    </source>
</evidence>
<gene>
    <name evidence="2" type="ORF">M7I_3926</name>
</gene>
<protein>
    <submittedName>
        <fullName evidence="2">Uncharacterized protein</fullName>
    </submittedName>
</protein>
<keyword evidence="1" id="KW-1133">Transmembrane helix</keyword>
<dbReference type="Proteomes" id="UP000005446">
    <property type="component" value="Unassembled WGS sequence"/>
</dbReference>
<dbReference type="InParanoid" id="H0EMS9"/>
<accession>H0EMS9</accession>
<keyword evidence="1" id="KW-0812">Transmembrane</keyword>
<dbReference type="HOGENOM" id="CLU_2250432_0_0_1"/>
<sequence length="104" mass="12032">MAILKLSKLENHDSRAEAIMTRLIFVIPLVVTTYLWNMIPRWKFQPRGDEKNGLELRAAQPMEFRTLSLRNPDGSFEDIGRVEGSDEYISMMKRLSAPSAKHIR</sequence>
<keyword evidence="1" id="KW-0472">Membrane</keyword>
<feature type="transmembrane region" description="Helical" evidence="1">
    <location>
        <begin position="19"/>
        <end position="37"/>
    </location>
</feature>
<dbReference type="AlphaFoldDB" id="H0EMS9"/>
<evidence type="ECO:0000313" key="2">
    <source>
        <dbReference type="EMBL" id="EHL00158.1"/>
    </source>
</evidence>
<keyword evidence="3" id="KW-1185">Reference proteome</keyword>